<dbReference type="Proteomes" id="UP000245626">
    <property type="component" value="Unassembled WGS sequence"/>
</dbReference>
<evidence type="ECO:0000313" key="1">
    <source>
        <dbReference type="EMBL" id="PWN50174.1"/>
    </source>
</evidence>
<sequence length="167" mass="18674">MQSTSSSSSSASSSSSSSSKTTGYLNPDVNLETGSQLEPLSLFKALNQRVTNSNRSPRPSKEATEQEEDYDDDVEDSSSDFSSTLYDDDDEYDRLAQEEWDEGVRQLELAFKVMLLPFVGKWLGRKSSYWAFERFKRHGGLNLAFFGLSNLNFPSLLPSPLVSLFQA</sequence>
<protein>
    <submittedName>
        <fullName evidence="1">Uncharacterized protein</fullName>
    </submittedName>
</protein>
<accession>A0ACD0NWH1</accession>
<organism evidence="1 2">
    <name type="scientific">Violaceomyces palustris</name>
    <dbReference type="NCBI Taxonomy" id="1673888"/>
    <lineage>
        <taxon>Eukaryota</taxon>
        <taxon>Fungi</taxon>
        <taxon>Dikarya</taxon>
        <taxon>Basidiomycota</taxon>
        <taxon>Ustilaginomycotina</taxon>
        <taxon>Ustilaginomycetes</taxon>
        <taxon>Violaceomycetales</taxon>
        <taxon>Violaceomycetaceae</taxon>
        <taxon>Violaceomyces</taxon>
    </lineage>
</organism>
<evidence type="ECO:0000313" key="2">
    <source>
        <dbReference type="Proteomes" id="UP000245626"/>
    </source>
</evidence>
<keyword evidence="2" id="KW-1185">Reference proteome</keyword>
<reference evidence="1 2" key="1">
    <citation type="journal article" date="2018" name="Mol. Biol. Evol.">
        <title>Broad Genomic Sampling Reveals a Smut Pathogenic Ancestry of the Fungal Clade Ustilaginomycotina.</title>
        <authorList>
            <person name="Kijpornyongpan T."/>
            <person name="Mondo S.J."/>
            <person name="Barry K."/>
            <person name="Sandor L."/>
            <person name="Lee J."/>
            <person name="Lipzen A."/>
            <person name="Pangilinan J."/>
            <person name="LaButti K."/>
            <person name="Hainaut M."/>
            <person name="Henrissat B."/>
            <person name="Grigoriev I.V."/>
            <person name="Spatafora J.W."/>
            <person name="Aime M.C."/>
        </authorList>
    </citation>
    <scope>NUCLEOTIDE SEQUENCE [LARGE SCALE GENOMIC DNA]</scope>
    <source>
        <strain evidence="1 2">SA 807</strain>
    </source>
</reference>
<dbReference type="EMBL" id="KZ819961">
    <property type="protein sequence ID" value="PWN50174.1"/>
    <property type="molecule type" value="Genomic_DNA"/>
</dbReference>
<proteinExistence type="predicted"/>
<name>A0ACD0NWH1_9BASI</name>
<gene>
    <name evidence="1" type="ORF">IE53DRAFT_379974</name>
</gene>